<evidence type="ECO:0000259" key="2">
    <source>
        <dbReference type="Pfam" id="PF14417"/>
    </source>
</evidence>
<name>A0ABW6X4U7_9ACTN</name>
<dbReference type="RefSeq" id="WP_387901857.1">
    <property type="nucleotide sequence ID" value="NZ_JBIBEG010000003.1"/>
</dbReference>
<keyword evidence="4" id="KW-1185">Reference proteome</keyword>
<comment type="caution">
    <text evidence="3">The sequence shown here is derived from an EMBL/GenBank/DDBJ whole genome shotgun (WGS) entry which is preliminary data.</text>
</comment>
<evidence type="ECO:0000256" key="1">
    <source>
        <dbReference type="SAM" id="MobiDB-lite"/>
    </source>
</evidence>
<organism evidence="3 4">
    <name type="scientific">Streptomyces argenteolus</name>
    <dbReference type="NCBI Taxonomy" id="67274"/>
    <lineage>
        <taxon>Bacteria</taxon>
        <taxon>Bacillati</taxon>
        <taxon>Actinomycetota</taxon>
        <taxon>Actinomycetes</taxon>
        <taxon>Kitasatosporales</taxon>
        <taxon>Streptomycetaceae</taxon>
        <taxon>Streptomyces</taxon>
    </lineage>
</organism>
<evidence type="ECO:0000313" key="3">
    <source>
        <dbReference type="EMBL" id="MFF5897100.1"/>
    </source>
</evidence>
<dbReference type="Gene3D" id="3.30.750.24">
    <property type="entry name" value="STAS domain"/>
    <property type="match status" value="1"/>
</dbReference>
<dbReference type="Proteomes" id="UP001602322">
    <property type="component" value="Unassembled WGS sequence"/>
</dbReference>
<reference evidence="3 4" key="1">
    <citation type="submission" date="2024-10" db="EMBL/GenBank/DDBJ databases">
        <title>The Natural Products Discovery Center: Release of the First 8490 Sequenced Strains for Exploring Actinobacteria Biosynthetic Diversity.</title>
        <authorList>
            <person name="Kalkreuter E."/>
            <person name="Kautsar S.A."/>
            <person name="Yang D."/>
            <person name="Bader C.D."/>
            <person name="Teijaro C.N."/>
            <person name="Fluegel L."/>
            <person name="Davis C.M."/>
            <person name="Simpson J.R."/>
            <person name="Lauterbach L."/>
            <person name="Steele A.D."/>
            <person name="Gui C."/>
            <person name="Meng S."/>
            <person name="Li G."/>
            <person name="Viehrig K."/>
            <person name="Ye F."/>
            <person name="Su P."/>
            <person name="Kiefer A.F."/>
            <person name="Nichols A."/>
            <person name="Cepeda A.J."/>
            <person name="Yan W."/>
            <person name="Fan B."/>
            <person name="Jiang Y."/>
            <person name="Adhikari A."/>
            <person name="Zheng C.-J."/>
            <person name="Schuster L."/>
            <person name="Cowan T.M."/>
            <person name="Smanski M.J."/>
            <person name="Chevrette M.G."/>
            <person name="De Carvalho L.P.S."/>
            <person name="Shen B."/>
        </authorList>
    </citation>
    <scope>NUCLEOTIDE SEQUENCE [LARGE SCALE GENOMIC DNA]</scope>
    <source>
        <strain evidence="3 4">NPDC012540</strain>
    </source>
</reference>
<feature type="domain" description="MEDS" evidence="2">
    <location>
        <begin position="19"/>
        <end position="179"/>
    </location>
</feature>
<proteinExistence type="predicted"/>
<protein>
    <submittedName>
        <fullName evidence="3">MEDS domain-containing protein</fullName>
    </submittedName>
</protein>
<dbReference type="InterPro" id="IPR025847">
    <property type="entry name" value="MEDS_domain"/>
</dbReference>
<sequence>MPVAGRGAAHPGPESQEGRHSSVVYSDDQQWAEHLGVFVRDGLEKGEQIHYFADTTAPERVLRALADAGIDGAGATARGQLSVSVAARTYLAGSTFDPDAMIGLWFDTVEAARASGYRGARVVGEMSWAARDIAGADRLLEYELRIHEEVFAHLPLTAWCFYDRRLMSPAYADVLAGAHLTHRGEPYGVPALRVAPLTDRPGLLMSGSAGYDTREAVAAAAAVLSGAAPRMELDLAALRHLDAASLATLAYAAAGRQGGAPLKVRQAPSPLRRLLQLFPELDSVVEVVDR</sequence>
<evidence type="ECO:0000313" key="4">
    <source>
        <dbReference type="Proteomes" id="UP001602322"/>
    </source>
</evidence>
<dbReference type="Pfam" id="PF14417">
    <property type="entry name" value="MEDS"/>
    <property type="match status" value="1"/>
</dbReference>
<dbReference type="InterPro" id="IPR036513">
    <property type="entry name" value="STAS_dom_sf"/>
</dbReference>
<gene>
    <name evidence="3" type="ORF">ACFY8O_14365</name>
</gene>
<dbReference type="EMBL" id="JBIBEG010000003">
    <property type="protein sequence ID" value="MFF5897100.1"/>
    <property type="molecule type" value="Genomic_DNA"/>
</dbReference>
<feature type="region of interest" description="Disordered" evidence="1">
    <location>
        <begin position="1"/>
        <end position="24"/>
    </location>
</feature>
<accession>A0ABW6X4U7</accession>